<dbReference type="STRING" id="1051891.A0A0C3LEF2"/>
<evidence type="ECO:0000256" key="2">
    <source>
        <dbReference type="ARBA" id="ARBA00004613"/>
    </source>
</evidence>
<reference evidence="10" key="2">
    <citation type="submission" date="2015-01" db="EMBL/GenBank/DDBJ databases">
        <title>Evolutionary Origins and Diversification of the Mycorrhizal Mutualists.</title>
        <authorList>
            <consortium name="DOE Joint Genome Institute"/>
            <consortium name="Mycorrhizal Genomics Consortium"/>
            <person name="Kohler A."/>
            <person name="Kuo A."/>
            <person name="Nagy L.G."/>
            <person name="Floudas D."/>
            <person name="Copeland A."/>
            <person name="Barry K.W."/>
            <person name="Cichocki N."/>
            <person name="Veneault-Fourrey C."/>
            <person name="LaButti K."/>
            <person name="Lindquist E.A."/>
            <person name="Lipzen A."/>
            <person name="Lundell T."/>
            <person name="Morin E."/>
            <person name="Murat C."/>
            <person name="Riley R."/>
            <person name="Ohm R."/>
            <person name="Sun H."/>
            <person name="Tunlid A."/>
            <person name="Henrissat B."/>
            <person name="Grigoriev I.V."/>
            <person name="Hibbett D.S."/>
            <person name="Martin F."/>
        </authorList>
    </citation>
    <scope>NUCLEOTIDE SEQUENCE [LARGE SCALE GENOMIC DNA]</scope>
    <source>
        <strain evidence="10">MUT 4182</strain>
    </source>
</reference>
<comment type="subcellular location">
    <subcellularLocation>
        <location evidence="1">Cell envelope</location>
    </subcellularLocation>
    <subcellularLocation>
        <location evidence="2">Secreted</location>
    </subcellularLocation>
</comment>
<dbReference type="PANTHER" id="PTHR20910:SF1">
    <property type="entry name" value="SUPEROXIDE DISMUTASE COPPER_ZINC BINDING DOMAIN-CONTAINING PROTEIN"/>
    <property type="match status" value="1"/>
</dbReference>
<dbReference type="PANTHER" id="PTHR20910">
    <property type="entry name" value="AGAP001623-PA"/>
    <property type="match status" value="1"/>
</dbReference>
<comment type="similarity">
    <text evidence="3">Belongs to the Cu-Zn superoxide dismutase family.</text>
</comment>
<proteinExistence type="inferred from homology"/>
<dbReference type="AlphaFoldDB" id="A0A0C3LEF2"/>
<evidence type="ECO:0000256" key="1">
    <source>
        <dbReference type="ARBA" id="ARBA00004196"/>
    </source>
</evidence>
<dbReference type="EC" id="1.15.1.1" evidence="4"/>
<dbReference type="FunFam" id="2.60.40.200:FF:000007">
    <property type="entry name" value="Cell surface Cu-only superoxide dismutase 5"/>
    <property type="match status" value="1"/>
</dbReference>
<evidence type="ECO:0000256" key="5">
    <source>
        <dbReference type="ARBA" id="ARBA00022525"/>
    </source>
</evidence>
<evidence type="ECO:0000256" key="4">
    <source>
        <dbReference type="ARBA" id="ARBA00012682"/>
    </source>
</evidence>
<dbReference type="Gene3D" id="2.60.40.200">
    <property type="entry name" value="Superoxide dismutase, copper/zinc binding domain"/>
    <property type="match status" value="1"/>
</dbReference>
<sequence>MQAFLAFLNFFFFLFSFISSATALVIRAPSSSSSIKPSSSVASSTTVVAAATSPSSSAKPTFRAKARVLSQTGGIRANIDFTGYADGRGTYVKVEVYQGLMSDDAQGNGPYSYHIHTNPVSADGNCTSTKGHLDPLTVTDAVTCNPDDPSYCEEGDLSGKHGKMNGTTEGTVSAFGYTDDFLRFWPEQLSILGRSIVIHDRNKTRIACGNITSILDGTADESNQPTNKASTYVTKYPDASSATKANATTVSITRPALTLEEALFVNLTMVQSTVLMNGTQTVVELPTLVQINGTIPFNASAV</sequence>
<accession>A0A0C3LEF2</accession>
<dbReference type="OrthoDB" id="2015551at2759"/>
<feature type="signal peptide" evidence="7">
    <location>
        <begin position="1"/>
        <end position="23"/>
    </location>
</feature>
<dbReference type="SUPFAM" id="SSF49329">
    <property type="entry name" value="Cu,Zn superoxide dismutase-like"/>
    <property type="match status" value="1"/>
</dbReference>
<dbReference type="GO" id="GO:0046872">
    <property type="term" value="F:metal ion binding"/>
    <property type="evidence" value="ECO:0007669"/>
    <property type="project" value="InterPro"/>
</dbReference>
<feature type="domain" description="Superoxide dismutase copper/zinc binding" evidence="8">
    <location>
        <begin position="78"/>
        <end position="203"/>
    </location>
</feature>
<feature type="chain" id="PRO_5002166580" description="superoxide dismutase" evidence="7">
    <location>
        <begin position="24"/>
        <end position="302"/>
    </location>
</feature>
<dbReference type="Pfam" id="PF00080">
    <property type="entry name" value="Sod_Cu"/>
    <property type="match status" value="1"/>
</dbReference>
<keyword evidence="7" id="KW-0732">Signal</keyword>
<dbReference type="Proteomes" id="UP000054248">
    <property type="component" value="Unassembled WGS sequence"/>
</dbReference>
<evidence type="ECO:0000313" key="9">
    <source>
        <dbReference type="EMBL" id="KIO32303.1"/>
    </source>
</evidence>
<dbReference type="GO" id="GO:0005576">
    <property type="term" value="C:extracellular region"/>
    <property type="evidence" value="ECO:0007669"/>
    <property type="project" value="UniProtKB-SubCell"/>
</dbReference>
<evidence type="ECO:0000256" key="6">
    <source>
        <dbReference type="ARBA" id="ARBA00049204"/>
    </source>
</evidence>
<evidence type="ECO:0000256" key="7">
    <source>
        <dbReference type="SAM" id="SignalP"/>
    </source>
</evidence>
<dbReference type="GO" id="GO:0004784">
    <property type="term" value="F:superoxide dismutase activity"/>
    <property type="evidence" value="ECO:0007669"/>
    <property type="project" value="UniProtKB-EC"/>
</dbReference>
<dbReference type="InterPro" id="IPR053257">
    <property type="entry name" value="Cu-only_SOD"/>
</dbReference>
<dbReference type="InterPro" id="IPR036423">
    <property type="entry name" value="SOD-like_Cu/Zn_dom_sf"/>
</dbReference>
<evidence type="ECO:0000256" key="3">
    <source>
        <dbReference type="ARBA" id="ARBA00010457"/>
    </source>
</evidence>
<protein>
    <recommendedName>
        <fullName evidence="4">superoxide dismutase</fullName>
        <ecNumber evidence="4">1.15.1.1</ecNumber>
    </recommendedName>
</protein>
<comment type="catalytic activity">
    <reaction evidence="6">
        <text>2 superoxide + 2 H(+) = H2O2 + O2</text>
        <dbReference type="Rhea" id="RHEA:20696"/>
        <dbReference type="ChEBI" id="CHEBI:15378"/>
        <dbReference type="ChEBI" id="CHEBI:15379"/>
        <dbReference type="ChEBI" id="CHEBI:16240"/>
        <dbReference type="ChEBI" id="CHEBI:18421"/>
        <dbReference type="EC" id="1.15.1.1"/>
    </reaction>
</comment>
<dbReference type="EMBL" id="KN822956">
    <property type="protein sequence ID" value="KIO32303.1"/>
    <property type="molecule type" value="Genomic_DNA"/>
</dbReference>
<evidence type="ECO:0000313" key="10">
    <source>
        <dbReference type="Proteomes" id="UP000054248"/>
    </source>
</evidence>
<evidence type="ECO:0000259" key="8">
    <source>
        <dbReference type="Pfam" id="PF00080"/>
    </source>
</evidence>
<keyword evidence="5" id="KW-0964">Secreted</keyword>
<name>A0A0C3LEF2_9AGAM</name>
<gene>
    <name evidence="9" type="ORF">M407DRAFT_241541</name>
</gene>
<organism evidence="9 10">
    <name type="scientific">Tulasnella calospora MUT 4182</name>
    <dbReference type="NCBI Taxonomy" id="1051891"/>
    <lineage>
        <taxon>Eukaryota</taxon>
        <taxon>Fungi</taxon>
        <taxon>Dikarya</taxon>
        <taxon>Basidiomycota</taxon>
        <taxon>Agaricomycotina</taxon>
        <taxon>Agaricomycetes</taxon>
        <taxon>Cantharellales</taxon>
        <taxon>Tulasnellaceae</taxon>
        <taxon>Tulasnella</taxon>
    </lineage>
</organism>
<dbReference type="HOGENOM" id="CLU_070138_0_0_1"/>
<dbReference type="InterPro" id="IPR001424">
    <property type="entry name" value="SOD_Cu_Zn_dom"/>
</dbReference>
<keyword evidence="10" id="KW-1185">Reference proteome</keyword>
<reference evidence="9 10" key="1">
    <citation type="submission" date="2014-04" db="EMBL/GenBank/DDBJ databases">
        <authorList>
            <consortium name="DOE Joint Genome Institute"/>
            <person name="Kuo A."/>
            <person name="Girlanda M."/>
            <person name="Perotto S."/>
            <person name="Kohler A."/>
            <person name="Nagy L.G."/>
            <person name="Floudas D."/>
            <person name="Copeland A."/>
            <person name="Barry K.W."/>
            <person name="Cichocki N."/>
            <person name="Veneault-Fourrey C."/>
            <person name="LaButti K."/>
            <person name="Lindquist E.A."/>
            <person name="Lipzen A."/>
            <person name="Lundell T."/>
            <person name="Morin E."/>
            <person name="Murat C."/>
            <person name="Sun H."/>
            <person name="Tunlid A."/>
            <person name="Henrissat B."/>
            <person name="Grigoriev I.V."/>
            <person name="Hibbett D.S."/>
            <person name="Martin F."/>
            <person name="Nordberg H.P."/>
            <person name="Cantor M.N."/>
            <person name="Hua S.X."/>
        </authorList>
    </citation>
    <scope>NUCLEOTIDE SEQUENCE [LARGE SCALE GENOMIC DNA]</scope>
    <source>
        <strain evidence="9 10">MUT 4182</strain>
    </source>
</reference>